<comment type="caution">
    <text evidence="5">The sequence shown here is derived from an EMBL/GenBank/DDBJ whole genome shotgun (WGS) entry which is preliminary data.</text>
</comment>
<dbReference type="Gene3D" id="3.40.50.10610">
    <property type="entry name" value="ABC-type transport auxiliary lipoprotein component"/>
    <property type="match status" value="1"/>
</dbReference>
<proteinExistence type="predicted"/>
<dbReference type="SMART" id="SM00028">
    <property type="entry name" value="TPR"/>
    <property type="match status" value="1"/>
</dbReference>
<dbReference type="InterPro" id="IPR013105">
    <property type="entry name" value="TPR_2"/>
</dbReference>
<feature type="compositionally biased region" description="Basic and acidic residues" evidence="4">
    <location>
        <begin position="360"/>
        <end position="375"/>
    </location>
</feature>
<dbReference type="Gene3D" id="1.25.40.10">
    <property type="entry name" value="Tetratricopeptide repeat domain"/>
    <property type="match status" value="1"/>
</dbReference>
<accession>A0ABQ5QFZ1</accession>
<dbReference type="InterPro" id="IPR005534">
    <property type="entry name" value="Curli_assmbl/transp-comp_CsgG"/>
</dbReference>
<evidence type="ECO:0000313" key="6">
    <source>
        <dbReference type="Proteomes" id="UP001165069"/>
    </source>
</evidence>
<evidence type="ECO:0008006" key="7">
    <source>
        <dbReference type="Google" id="ProtNLM"/>
    </source>
</evidence>
<feature type="compositionally biased region" description="Basic and acidic residues" evidence="4">
    <location>
        <begin position="338"/>
        <end position="348"/>
    </location>
</feature>
<evidence type="ECO:0000256" key="2">
    <source>
        <dbReference type="ARBA" id="ARBA00022803"/>
    </source>
</evidence>
<gene>
    <name evidence="5" type="ORF">GETHLI_17750</name>
</gene>
<feature type="region of interest" description="Disordered" evidence="4">
    <location>
        <begin position="338"/>
        <end position="375"/>
    </location>
</feature>
<keyword evidence="6" id="KW-1185">Reference proteome</keyword>
<evidence type="ECO:0000256" key="3">
    <source>
        <dbReference type="PROSITE-ProRule" id="PRU00339"/>
    </source>
</evidence>
<sequence length="404" mass="45210">MLAWTGLSGVPMRPLMTASLALLALPVQAQFWSELANPKVEVTLVHPPGLGLKVERLAFAPSHDRNSRELVDALTADLVQSRQVEVVDRAHLDAVLKEQELGASGYVEPATIARLGKLLGPSVLVIVNVNRSDLSRNQSSKEERSTDYKTKQEIVRRKHTSITSLDFSATVQVVDLSTGRVFAAQRMEDAPNLSNTSYEGFPAYPPDADVRRLAFETAKVKVLHLLLTWSEPRKLTFFDDDTFGMDRAHSRLKAGDLRGALDQALDGLDQSKRDTGRKPKYYPRVQYNVGIILFAQGRYSEALPYLRAALDMQPDASIFQTALRECQEAIDLQGAMRRAERQGERSVESRPAPPPYDPPVQRKPEALAKPSPEERLQKLQELYKKGLLDKKEYEAKKAEILKEL</sequence>
<organism evidence="5 6">
    <name type="scientific">Geothrix limicola</name>
    <dbReference type="NCBI Taxonomy" id="2927978"/>
    <lineage>
        <taxon>Bacteria</taxon>
        <taxon>Pseudomonadati</taxon>
        <taxon>Acidobacteriota</taxon>
        <taxon>Holophagae</taxon>
        <taxon>Holophagales</taxon>
        <taxon>Holophagaceae</taxon>
        <taxon>Geothrix</taxon>
    </lineage>
</organism>
<keyword evidence="1" id="KW-0677">Repeat</keyword>
<keyword evidence="2 3" id="KW-0802">TPR repeat</keyword>
<dbReference type="Proteomes" id="UP001165069">
    <property type="component" value="Unassembled WGS sequence"/>
</dbReference>
<reference evidence="5 6" key="1">
    <citation type="journal article" date="2023" name="Antonie Van Leeuwenhoek">
        <title>Mesoterricola silvestris gen. nov., sp. nov., Mesoterricola sediminis sp. nov., Geothrix oryzae sp. nov., Geothrix edaphica sp. nov., Geothrix rubra sp. nov., and Geothrix limicola sp. nov., six novel members of Acidobacteriota isolated from soils.</title>
        <authorList>
            <person name="Itoh H."/>
            <person name="Sugisawa Y."/>
            <person name="Mise K."/>
            <person name="Xu Z."/>
            <person name="Kuniyasu M."/>
            <person name="Ushijima N."/>
            <person name="Kawano K."/>
            <person name="Kobayashi E."/>
            <person name="Shiratori Y."/>
            <person name="Masuda Y."/>
            <person name="Senoo K."/>
        </authorList>
    </citation>
    <scope>NUCLEOTIDE SEQUENCE [LARGE SCALE GENOMIC DNA]</scope>
    <source>
        <strain evidence="5 6">Red804</strain>
    </source>
</reference>
<dbReference type="SUPFAM" id="SSF48452">
    <property type="entry name" value="TPR-like"/>
    <property type="match status" value="1"/>
</dbReference>
<evidence type="ECO:0000256" key="1">
    <source>
        <dbReference type="ARBA" id="ARBA00022737"/>
    </source>
</evidence>
<dbReference type="Pfam" id="PF07719">
    <property type="entry name" value="TPR_2"/>
    <property type="match status" value="1"/>
</dbReference>
<name>A0ABQ5QFZ1_9BACT</name>
<dbReference type="EMBL" id="BSDE01000003">
    <property type="protein sequence ID" value="GLH73273.1"/>
    <property type="molecule type" value="Genomic_DNA"/>
</dbReference>
<feature type="repeat" description="TPR" evidence="3">
    <location>
        <begin position="283"/>
        <end position="316"/>
    </location>
</feature>
<dbReference type="InterPro" id="IPR011990">
    <property type="entry name" value="TPR-like_helical_dom_sf"/>
</dbReference>
<protein>
    <recommendedName>
        <fullName evidence="7">Tetratricopeptide repeat protein</fullName>
    </recommendedName>
</protein>
<dbReference type="PROSITE" id="PS50293">
    <property type="entry name" value="TPR_REGION"/>
    <property type="match status" value="1"/>
</dbReference>
<evidence type="ECO:0000256" key="4">
    <source>
        <dbReference type="SAM" id="MobiDB-lite"/>
    </source>
</evidence>
<evidence type="ECO:0000313" key="5">
    <source>
        <dbReference type="EMBL" id="GLH73273.1"/>
    </source>
</evidence>
<dbReference type="InterPro" id="IPR019734">
    <property type="entry name" value="TPR_rpt"/>
</dbReference>
<dbReference type="PROSITE" id="PS50005">
    <property type="entry name" value="TPR"/>
    <property type="match status" value="1"/>
</dbReference>
<dbReference type="Pfam" id="PF03783">
    <property type="entry name" value="CsgG"/>
    <property type="match status" value="1"/>
</dbReference>